<reference evidence="1 2" key="1">
    <citation type="submission" date="2019-06" db="EMBL/GenBank/DDBJ databases">
        <title>Sequencing the genomes of 1000 actinobacteria strains.</title>
        <authorList>
            <person name="Klenk H.-P."/>
        </authorList>
    </citation>
    <scope>NUCLEOTIDE SEQUENCE [LARGE SCALE GENOMIC DNA]</scope>
    <source>
        <strain evidence="1 2">DSM 102200</strain>
    </source>
</reference>
<name>A0A543CJ60_9ACTN</name>
<accession>A0A543CJ60</accession>
<dbReference type="AlphaFoldDB" id="A0A543CJ60"/>
<dbReference type="EMBL" id="VFOZ01000001">
    <property type="protein sequence ID" value="TQL97070.1"/>
    <property type="molecule type" value="Genomic_DNA"/>
</dbReference>
<proteinExistence type="predicted"/>
<evidence type="ECO:0000313" key="1">
    <source>
        <dbReference type="EMBL" id="TQL97070.1"/>
    </source>
</evidence>
<protein>
    <submittedName>
        <fullName evidence="1">Uncharacterized protein</fullName>
    </submittedName>
</protein>
<organism evidence="1 2">
    <name type="scientific">Actinoallomurus bryophytorum</name>
    <dbReference type="NCBI Taxonomy" id="1490222"/>
    <lineage>
        <taxon>Bacteria</taxon>
        <taxon>Bacillati</taxon>
        <taxon>Actinomycetota</taxon>
        <taxon>Actinomycetes</taxon>
        <taxon>Streptosporangiales</taxon>
        <taxon>Thermomonosporaceae</taxon>
        <taxon>Actinoallomurus</taxon>
    </lineage>
</organism>
<evidence type="ECO:0000313" key="2">
    <source>
        <dbReference type="Proteomes" id="UP000316096"/>
    </source>
</evidence>
<sequence>MPPRQLGIHAAITVRDSVGELPEYVERDFDYDLRKRISVGIERGCFVLLIGRSSSGKTRSLYEAVQTVAPNWPIVQPSGTGDIVEVLEGPRQRVIVWLDEMHRFFGADPRLTKEHVIRLFRFPAIVVATLWPDDYLKRKTPRGLGAPAEFENDQRLLDLAEVVSVPDALSIEEQAEADRVAKADTRIRLALDVKDAGLTQVLAAGPDLRHRWEQAPDPYAKAVISFAADARRLGVLSPIVEDAFATAVGGYLTPPQRVNRPLRWLADALAFGRQELHGAVSALAPVDDGHTGSLAGYVVADYVAQHIRRTDCPPRSAWETLIFATEEAEDLRRLAAAANARMRYCHEEQALRRLFELHGEGAVELSGVLFRGGREREAMDLLQRHLAEVPHDRSAADRLGRIAALTHRIDEMRAASASGDPEAGRRLAEMFADGGEADALRIKADTGSLLAEEDLAALLADRGAVDELRERADQGRQPAVDSLAELLAAHGRTDALQQRADAGDQAASRQLEKLLTSETTEDGAAVQAQLAHLRRQISADGDEVAARELTALLFDLRNEAELRREVDAGTFQAAERLVALLNADEAVDRVLVDRLRAHGLAADGAPYTPPEA</sequence>
<comment type="caution">
    <text evidence="1">The sequence shown here is derived from an EMBL/GenBank/DDBJ whole genome shotgun (WGS) entry which is preliminary data.</text>
</comment>
<gene>
    <name evidence="1" type="ORF">FB559_2644</name>
</gene>
<dbReference type="Proteomes" id="UP000316096">
    <property type="component" value="Unassembled WGS sequence"/>
</dbReference>
<keyword evidence="2" id="KW-1185">Reference proteome</keyword>